<dbReference type="SUPFAM" id="SSF51206">
    <property type="entry name" value="cAMP-binding domain-like"/>
    <property type="match status" value="1"/>
</dbReference>
<dbReference type="InterPro" id="IPR000595">
    <property type="entry name" value="cNMP-bd_dom"/>
</dbReference>
<accession>A0ABV5J7L5</accession>
<dbReference type="InterPro" id="IPR014710">
    <property type="entry name" value="RmlC-like_jellyroll"/>
</dbReference>
<sequence length="195" mass="22943">MNETLIKTIRSIIPLPEEEALKLDAICHRVHLEKGDLWIREGQIPKYFGFVEQGVFRIFYSDVQGNYVTKSFFQEGAFLSAYTAMHLNSPSFFNIEALEDAELILVDFQKWLKLYEDYHLWKDFLIGVLTKGYMKKEKREREFLQLSAEERYRIFLQEYPGLENRVKQHLIASYLGITPVALSRIRRKMGLVNPG</sequence>
<gene>
    <name evidence="2" type="ORF">ACFFUR_13485</name>
</gene>
<evidence type="ECO:0000313" key="3">
    <source>
        <dbReference type="Proteomes" id="UP001589654"/>
    </source>
</evidence>
<name>A0ABV5J7L5_9BACT</name>
<dbReference type="CDD" id="cd00038">
    <property type="entry name" value="CAP_ED"/>
    <property type="match status" value="1"/>
</dbReference>
<protein>
    <submittedName>
        <fullName evidence="2">Crp/Fnr family transcriptional regulator</fullName>
    </submittedName>
</protein>
<evidence type="ECO:0000259" key="1">
    <source>
        <dbReference type="PROSITE" id="PS50042"/>
    </source>
</evidence>
<dbReference type="Gene3D" id="2.60.120.10">
    <property type="entry name" value="Jelly Rolls"/>
    <property type="match status" value="1"/>
</dbReference>
<dbReference type="InterPro" id="IPR018490">
    <property type="entry name" value="cNMP-bd_dom_sf"/>
</dbReference>
<organism evidence="2 3">
    <name type="scientific">Echinicola jeungdonensis</name>
    <dbReference type="NCBI Taxonomy" id="709343"/>
    <lineage>
        <taxon>Bacteria</taxon>
        <taxon>Pseudomonadati</taxon>
        <taxon>Bacteroidota</taxon>
        <taxon>Cytophagia</taxon>
        <taxon>Cytophagales</taxon>
        <taxon>Cyclobacteriaceae</taxon>
        <taxon>Echinicola</taxon>
    </lineage>
</organism>
<comment type="caution">
    <text evidence="2">The sequence shown here is derived from an EMBL/GenBank/DDBJ whole genome shotgun (WGS) entry which is preliminary data.</text>
</comment>
<dbReference type="Pfam" id="PF00027">
    <property type="entry name" value="cNMP_binding"/>
    <property type="match status" value="1"/>
</dbReference>
<reference evidence="2 3" key="1">
    <citation type="submission" date="2024-09" db="EMBL/GenBank/DDBJ databases">
        <authorList>
            <person name="Sun Q."/>
            <person name="Mori K."/>
        </authorList>
    </citation>
    <scope>NUCLEOTIDE SEQUENCE [LARGE SCALE GENOMIC DNA]</scope>
    <source>
        <strain evidence="2 3">CECT 7682</strain>
    </source>
</reference>
<keyword evidence="3" id="KW-1185">Reference proteome</keyword>
<evidence type="ECO:0000313" key="2">
    <source>
        <dbReference type="EMBL" id="MFB9212822.1"/>
    </source>
</evidence>
<dbReference type="RefSeq" id="WP_290248155.1">
    <property type="nucleotide sequence ID" value="NZ_JAUFQT010000001.1"/>
</dbReference>
<dbReference type="EMBL" id="JBHMEW010000064">
    <property type="protein sequence ID" value="MFB9212822.1"/>
    <property type="molecule type" value="Genomic_DNA"/>
</dbReference>
<dbReference type="PROSITE" id="PS50042">
    <property type="entry name" value="CNMP_BINDING_3"/>
    <property type="match status" value="1"/>
</dbReference>
<feature type="domain" description="Cyclic nucleotide-binding" evidence="1">
    <location>
        <begin position="23"/>
        <end position="114"/>
    </location>
</feature>
<dbReference type="Proteomes" id="UP001589654">
    <property type="component" value="Unassembled WGS sequence"/>
</dbReference>
<proteinExistence type="predicted"/>